<protein>
    <submittedName>
        <fullName evidence="1">Uncharacterized protein</fullName>
    </submittedName>
</protein>
<dbReference type="AlphaFoldDB" id="A0A6C0JNQ8"/>
<proteinExistence type="predicted"/>
<sequence>MNAKNLFNDTSNNSPIGGFLAHMMEPEDFENIVKNDSLDISIMTDCASVNRHTCSAWTYMRTDLPPILFIIPSSDTPTCGVMIDPVAAWSLITTMGVIDSATDSRSCCSNETTVPNMVRWPNDVNGCIGKILESKYRGKYTNYAVYQQSANSGGSCPTECSEDDLFCKYRNSGGGTDFFDMVNWPGCYDGSYDNCFDFTPIDTSQVPESIKKDAPGAAGFLTLQITSECKSCSKPYLCVTKDPPNETALREPVEEEKQFSGYVDPYGGNWTNLYMPNGYEKYSNVMIMTRQCKFEKTDWNAWVDTLKNYYSTILKGMNADNTYQDSSYNWQIANPDKNWTWLENEVNIYVNPNKDSDVHKNQQKTFINSIIGFFYVGTTCEEQLSSLNGITIQGDSGPYYNADDRCNGFWGTDGDSRRTTENKRMKQSETAVINIVKWFNNKYNKNTVGYEASPISNSFVDYKTWNQARTVGSGIQFDQLFRQITN</sequence>
<evidence type="ECO:0000313" key="1">
    <source>
        <dbReference type="EMBL" id="QHU07003.1"/>
    </source>
</evidence>
<reference evidence="1" key="1">
    <citation type="journal article" date="2020" name="Nature">
        <title>Giant virus diversity and host interactions through global metagenomics.</title>
        <authorList>
            <person name="Schulz F."/>
            <person name="Roux S."/>
            <person name="Paez-Espino D."/>
            <person name="Jungbluth S."/>
            <person name="Walsh D.A."/>
            <person name="Denef V.J."/>
            <person name="McMahon K.D."/>
            <person name="Konstantinidis K.T."/>
            <person name="Eloe-Fadrosh E.A."/>
            <person name="Kyrpides N.C."/>
            <person name="Woyke T."/>
        </authorList>
    </citation>
    <scope>NUCLEOTIDE SEQUENCE</scope>
    <source>
        <strain evidence="1">GVMAG-S-1038524-41</strain>
    </source>
</reference>
<accession>A0A6C0JNQ8</accession>
<dbReference type="EMBL" id="MN740670">
    <property type="protein sequence ID" value="QHU07003.1"/>
    <property type="molecule type" value="Genomic_DNA"/>
</dbReference>
<name>A0A6C0JNQ8_9ZZZZ</name>
<organism evidence="1">
    <name type="scientific">viral metagenome</name>
    <dbReference type="NCBI Taxonomy" id="1070528"/>
    <lineage>
        <taxon>unclassified sequences</taxon>
        <taxon>metagenomes</taxon>
        <taxon>organismal metagenomes</taxon>
    </lineage>
</organism>